<gene>
    <name evidence="3" type="ORF">SAMN05421670_2561</name>
</gene>
<reference evidence="4" key="1">
    <citation type="submission" date="2016-10" db="EMBL/GenBank/DDBJ databases">
        <authorList>
            <person name="Varghese N."/>
            <person name="Submissions S."/>
        </authorList>
    </citation>
    <scope>NUCLEOTIDE SEQUENCE [LARGE SCALE GENOMIC DNA]</scope>
    <source>
        <strain evidence="4">DSM 11706</strain>
    </source>
</reference>
<evidence type="ECO:0000313" key="3">
    <source>
        <dbReference type="EMBL" id="SFQ53405.1"/>
    </source>
</evidence>
<dbReference type="SUPFAM" id="SSF140566">
    <property type="entry name" value="FlgN-like"/>
    <property type="match status" value="1"/>
</dbReference>
<feature type="compositionally biased region" description="Basic and acidic residues" evidence="2">
    <location>
        <begin position="148"/>
        <end position="164"/>
    </location>
</feature>
<dbReference type="GO" id="GO:0044780">
    <property type="term" value="P:bacterial-type flagellum assembly"/>
    <property type="evidence" value="ECO:0007669"/>
    <property type="project" value="InterPro"/>
</dbReference>
<keyword evidence="4" id="KW-1185">Reference proteome</keyword>
<dbReference type="Proteomes" id="UP000198734">
    <property type="component" value="Unassembled WGS sequence"/>
</dbReference>
<dbReference type="AlphaFoldDB" id="A0A1I5ZAI9"/>
<sequence>MSIDNILQSLTKLDMLHKSLLEVAYKKTEAIKTGDMDSLNQLLKDEQAHVAGISQLEQQRQAEVTDYLRAKGIAPTDNPTVALVLENTNTDEEKAQLTKARNNLLLTLDTLKNQNDLNQKLTFQSLQFVNMTLDMLRPKTDQMNYSKTEVKGPSKDKTYFDSQA</sequence>
<proteinExistence type="predicted"/>
<keyword evidence="1" id="KW-1005">Bacterial flagellum biogenesis</keyword>
<dbReference type="Gene3D" id="1.20.58.300">
    <property type="entry name" value="FlgN-like"/>
    <property type="match status" value="1"/>
</dbReference>
<dbReference type="Pfam" id="PF05130">
    <property type="entry name" value="FlgN"/>
    <property type="match status" value="1"/>
</dbReference>
<protein>
    <submittedName>
        <fullName evidence="3">FlgN protein</fullName>
    </submittedName>
</protein>
<name>A0A1I5ZAI9_9BACI</name>
<evidence type="ECO:0000256" key="2">
    <source>
        <dbReference type="SAM" id="MobiDB-lite"/>
    </source>
</evidence>
<dbReference type="RefSeq" id="WP_093537279.1">
    <property type="nucleotide sequence ID" value="NZ_FOXU01000004.1"/>
</dbReference>
<organism evidence="3 4">
    <name type="scientific">Psychrobacillus psychrotolerans</name>
    <dbReference type="NCBI Taxonomy" id="126156"/>
    <lineage>
        <taxon>Bacteria</taxon>
        <taxon>Bacillati</taxon>
        <taxon>Bacillota</taxon>
        <taxon>Bacilli</taxon>
        <taxon>Bacillales</taxon>
        <taxon>Bacillaceae</taxon>
        <taxon>Psychrobacillus</taxon>
    </lineage>
</organism>
<accession>A0A1I5ZAI9</accession>
<feature type="region of interest" description="Disordered" evidence="2">
    <location>
        <begin position="144"/>
        <end position="164"/>
    </location>
</feature>
<dbReference type="InterPro" id="IPR007809">
    <property type="entry name" value="FlgN-like"/>
</dbReference>
<dbReference type="OrthoDB" id="2381500at2"/>
<evidence type="ECO:0000256" key="1">
    <source>
        <dbReference type="ARBA" id="ARBA00022795"/>
    </source>
</evidence>
<dbReference type="InterPro" id="IPR036679">
    <property type="entry name" value="FlgN-like_sf"/>
</dbReference>
<dbReference type="STRING" id="126156.SAMN05421670_2561"/>
<evidence type="ECO:0000313" key="4">
    <source>
        <dbReference type="Proteomes" id="UP000198734"/>
    </source>
</evidence>
<dbReference type="EMBL" id="FOXU01000004">
    <property type="protein sequence ID" value="SFQ53405.1"/>
    <property type="molecule type" value="Genomic_DNA"/>
</dbReference>